<dbReference type="InterPro" id="IPR002524">
    <property type="entry name" value="Cation_efflux"/>
</dbReference>
<dbReference type="GO" id="GO:0008324">
    <property type="term" value="F:monoatomic cation transmembrane transporter activity"/>
    <property type="evidence" value="ECO:0007669"/>
    <property type="project" value="InterPro"/>
</dbReference>
<gene>
    <name evidence="10" type="ORF">T440DRAFT_512536</name>
</gene>
<feature type="compositionally biased region" description="Basic residues" evidence="8">
    <location>
        <begin position="113"/>
        <end position="126"/>
    </location>
</feature>
<keyword evidence="11" id="KW-1185">Reference proteome</keyword>
<feature type="compositionally biased region" description="Basic and acidic residues" evidence="8">
    <location>
        <begin position="478"/>
        <end position="509"/>
    </location>
</feature>
<evidence type="ECO:0000313" key="10">
    <source>
        <dbReference type="EMBL" id="KAF2856506.1"/>
    </source>
</evidence>
<dbReference type="GO" id="GO:0030003">
    <property type="term" value="P:intracellular monoatomic cation homeostasis"/>
    <property type="evidence" value="ECO:0007669"/>
    <property type="project" value="UniProtKB-ARBA"/>
</dbReference>
<evidence type="ECO:0000256" key="2">
    <source>
        <dbReference type="ARBA" id="ARBA00008873"/>
    </source>
</evidence>
<dbReference type="AlphaFoldDB" id="A0A6A7BM43"/>
<dbReference type="InterPro" id="IPR036837">
    <property type="entry name" value="Cation_efflux_CTD_sf"/>
</dbReference>
<feature type="compositionally biased region" description="Polar residues" evidence="8">
    <location>
        <begin position="103"/>
        <end position="112"/>
    </location>
</feature>
<dbReference type="Gene3D" id="3.30.70.1350">
    <property type="entry name" value="Cation efflux protein, cytoplasmic domain"/>
    <property type="match status" value="1"/>
</dbReference>
<dbReference type="GO" id="GO:0005739">
    <property type="term" value="C:mitochondrion"/>
    <property type="evidence" value="ECO:0007669"/>
    <property type="project" value="UniProtKB-ARBA"/>
</dbReference>
<dbReference type="PANTHER" id="PTHR43840">
    <property type="entry name" value="MITOCHONDRIAL METAL TRANSPORTER 1-RELATED"/>
    <property type="match status" value="1"/>
</dbReference>
<comment type="subcellular location">
    <subcellularLocation>
        <location evidence="1">Membrane</location>
        <topology evidence="1">Multi-pass membrane protein</topology>
    </subcellularLocation>
</comment>
<keyword evidence="7" id="KW-0472">Membrane</keyword>
<dbReference type="Pfam" id="PF01545">
    <property type="entry name" value="Cation_efflux"/>
    <property type="match status" value="1"/>
</dbReference>
<evidence type="ECO:0000256" key="5">
    <source>
        <dbReference type="ARBA" id="ARBA00022989"/>
    </source>
</evidence>
<evidence type="ECO:0000256" key="8">
    <source>
        <dbReference type="SAM" id="MobiDB-lite"/>
    </source>
</evidence>
<proteinExistence type="inferred from homology"/>
<dbReference type="SUPFAM" id="SSF161111">
    <property type="entry name" value="Cation efflux protein transmembrane domain-like"/>
    <property type="match status" value="1"/>
</dbReference>
<dbReference type="NCBIfam" id="TIGR01297">
    <property type="entry name" value="CDF"/>
    <property type="match status" value="1"/>
</dbReference>
<name>A0A6A7BM43_9PLEO</name>
<keyword evidence="6" id="KW-0406">Ion transport</keyword>
<evidence type="ECO:0000259" key="9">
    <source>
        <dbReference type="Pfam" id="PF01545"/>
    </source>
</evidence>
<dbReference type="InterPro" id="IPR058533">
    <property type="entry name" value="Cation_efflux_TM"/>
</dbReference>
<organism evidence="10 11">
    <name type="scientific">Plenodomus tracheiphilus IPT5</name>
    <dbReference type="NCBI Taxonomy" id="1408161"/>
    <lineage>
        <taxon>Eukaryota</taxon>
        <taxon>Fungi</taxon>
        <taxon>Dikarya</taxon>
        <taxon>Ascomycota</taxon>
        <taxon>Pezizomycotina</taxon>
        <taxon>Dothideomycetes</taxon>
        <taxon>Pleosporomycetidae</taxon>
        <taxon>Pleosporales</taxon>
        <taxon>Pleosporineae</taxon>
        <taxon>Leptosphaeriaceae</taxon>
        <taxon>Plenodomus</taxon>
    </lineage>
</organism>
<dbReference type="Gene3D" id="1.20.1510.10">
    <property type="entry name" value="Cation efflux protein transmembrane domain"/>
    <property type="match status" value="1"/>
</dbReference>
<dbReference type="EMBL" id="MU006288">
    <property type="protein sequence ID" value="KAF2856506.1"/>
    <property type="molecule type" value="Genomic_DNA"/>
</dbReference>
<evidence type="ECO:0000256" key="4">
    <source>
        <dbReference type="ARBA" id="ARBA00022692"/>
    </source>
</evidence>
<sequence>MFLRARRDGMRVFSQLRRVAPYGPPSPYAQARHSAPTYSTAASVRPHVQPSCPRTPALLRFQLRVLRTQATAKGTHHPERFTQAPLLNWASTVHRMRHISPSAMTSHTQTRSHAGHSHHHHHHHHHDNTFLLSKNKNDAGVRITRIGLYVNLGMAVSKGFGGYVFNSQALIADAIHSLTDLVSDIMTLATVGWSLKSPSARFPSGYGKVESLGSLGVSGILLTGGFLMGWTALIALCQQFFPGAAEIASNWGLLPHSHGHHHGGDSLGPNINAMWLAAGSIAIKEWLYRATLKVAKERKSTVLAANAYHHRVDSLTAFVALLLIAGSNVLNNAQWLDPVGGLVISLMVVQAGWGNTKNALLELADVGVDNEMRDKVRKAATTALASLTTASEPVNVRAIQGVKAGQNYLMDVELGVPGTWTIEQTREVETMLRERVGAKVRGVKKVRVRFVTNSAEDPDFLDEFIPGDVSGASTPASEAEHDHDHAHAHTHDHSVKHSEVTDDSVRRRK</sequence>
<keyword evidence="3" id="KW-0813">Transport</keyword>
<dbReference type="InterPro" id="IPR050291">
    <property type="entry name" value="CDF_Transporter"/>
</dbReference>
<feature type="region of interest" description="Disordered" evidence="8">
    <location>
        <begin position="464"/>
        <end position="509"/>
    </location>
</feature>
<evidence type="ECO:0000256" key="6">
    <source>
        <dbReference type="ARBA" id="ARBA00023065"/>
    </source>
</evidence>
<dbReference type="OrthoDB" id="435980at2759"/>
<dbReference type="FunFam" id="1.20.1510.10:FF:000013">
    <property type="entry name" value="Cation efflux family protein"/>
    <property type="match status" value="1"/>
</dbReference>
<dbReference type="FunFam" id="3.30.70.1350:FF:000010">
    <property type="entry name" value="Cation efflux family protein, putative"/>
    <property type="match status" value="1"/>
</dbReference>
<dbReference type="Proteomes" id="UP000799423">
    <property type="component" value="Unassembled WGS sequence"/>
</dbReference>
<dbReference type="InterPro" id="IPR027469">
    <property type="entry name" value="Cation_efflux_TMD_sf"/>
</dbReference>
<comment type="similarity">
    <text evidence="2">Belongs to the cation diffusion facilitator (CDF) transporter (TC 2.A.4) family. SLC30A subfamily.</text>
</comment>
<evidence type="ECO:0000256" key="3">
    <source>
        <dbReference type="ARBA" id="ARBA00022448"/>
    </source>
</evidence>
<feature type="region of interest" description="Disordered" evidence="8">
    <location>
        <begin position="103"/>
        <end position="129"/>
    </location>
</feature>
<reference evidence="10" key="1">
    <citation type="submission" date="2020-01" db="EMBL/GenBank/DDBJ databases">
        <authorList>
            <consortium name="DOE Joint Genome Institute"/>
            <person name="Haridas S."/>
            <person name="Albert R."/>
            <person name="Binder M."/>
            <person name="Bloem J."/>
            <person name="Labutti K."/>
            <person name="Salamov A."/>
            <person name="Andreopoulos B."/>
            <person name="Baker S.E."/>
            <person name="Barry K."/>
            <person name="Bills G."/>
            <person name="Bluhm B.H."/>
            <person name="Cannon C."/>
            <person name="Castanera R."/>
            <person name="Culley D.E."/>
            <person name="Daum C."/>
            <person name="Ezra D."/>
            <person name="Gonzalez J.B."/>
            <person name="Henrissat B."/>
            <person name="Kuo A."/>
            <person name="Liang C."/>
            <person name="Lipzen A."/>
            <person name="Lutzoni F."/>
            <person name="Magnuson J."/>
            <person name="Mondo S."/>
            <person name="Nolan M."/>
            <person name="Ohm R."/>
            <person name="Pangilinan J."/>
            <person name="Park H.-J."/>
            <person name="Ramirez L."/>
            <person name="Alfaro M."/>
            <person name="Sun H."/>
            <person name="Tritt A."/>
            <person name="Yoshinaga Y."/>
            <person name="Zwiers L.-H."/>
            <person name="Turgeon B.G."/>
            <person name="Goodwin S.B."/>
            <person name="Spatafora J.W."/>
            <person name="Crous P.W."/>
            <person name="Grigoriev I.V."/>
        </authorList>
    </citation>
    <scope>NUCLEOTIDE SEQUENCE</scope>
    <source>
        <strain evidence="10">IPT5</strain>
    </source>
</reference>
<keyword evidence="4" id="KW-0812">Transmembrane</keyword>
<dbReference type="PANTHER" id="PTHR43840:SF15">
    <property type="entry name" value="MITOCHONDRIAL METAL TRANSPORTER 1-RELATED"/>
    <property type="match status" value="1"/>
</dbReference>
<feature type="domain" description="Cation efflux protein transmembrane" evidence="9">
    <location>
        <begin position="146"/>
        <end position="363"/>
    </location>
</feature>
<keyword evidence="5" id="KW-1133">Transmembrane helix</keyword>
<evidence type="ECO:0000313" key="11">
    <source>
        <dbReference type="Proteomes" id="UP000799423"/>
    </source>
</evidence>
<protein>
    <recommendedName>
        <fullName evidence="9">Cation efflux protein transmembrane domain-containing protein</fullName>
    </recommendedName>
</protein>
<dbReference type="GO" id="GO:0016020">
    <property type="term" value="C:membrane"/>
    <property type="evidence" value="ECO:0007669"/>
    <property type="project" value="UniProtKB-SubCell"/>
</dbReference>
<accession>A0A6A7BM43</accession>
<evidence type="ECO:0000256" key="1">
    <source>
        <dbReference type="ARBA" id="ARBA00004141"/>
    </source>
</evidence>
<dbReference type="GO" id="GO:0098771">
    <property type="term" value="P:inorganic ion homeostasis"/>
    <property type="evidence" value="ECO:0007669"/>
    <property type="project" value="UniProtKB-ARBA"/>
</dbReference>
<evidence type="ECO:0000256" key="7">
    <source>
        <dbReference type="ARBA" id="ARBA00023136"/>
    </source>
</evidence>